<dbReference type="Proteomes" id="UP000255113">
    <property type="component" value="Unassembled WGS sequence"/>
</dbReference>
<name>A0A379AYW6_AVIGA</name>
<dbReference type="AlphaFoldDB" id="A0A379AYW6"/>
<dbReference type="Proteomes" id="UP000294683">
    <property type="component" value="Unassembled WGS sequence"/>
</dbReference>
<sequence length="72" mass="8556">MMNILRNILTLLSCILLISCTSMLSKKNEEYDFNKGKCLNYSRHIEMNYQNGTIKFSDPVLQEIRYNECMRK</sequence>
<organism evidence="2 4">
    <name type="scientific">Avibacterium gallinarum</name>
    <name type="common">Pasteurella gallinarum</name>
    <dbReference type="NCBI Taxonomy" id="755"/>
    <lineage>
        <taxon>Bacteria</taxon>
        <taxon>Pseudomonadati</taxon>
        <taxon>Pseudomonadota</taxon>
        <taxon>Gammaproteobacteria</taxon>
        <taxon>Pasteurellales</taxon>
        <taxon>Pasteurellaceae</taxon>
        <taxon>Avibacterium</taxon>
    </lineage>
</organism>
<evidence type="ECO:0000313" key="4">
    <source>
        <dbReference type="Proteomes" id="UP000255113"/>
    </source>
</evidence>
<accession>A0A379AYW6</accession>
<reference evidence="2 4" key="1">
    <citation type="submission" date="2018-06" db="EMBL/GenBank/DDBJ databases">
        <authorList>
            <consortium name="Pathogen Informatics"/>
            <person name="Doyle S."/>
        </authorList>
    </citation>
    <scope>NUCLEOTIDE SEQUENCE [LARGE SCALE GENOMIC DNA]</scope>
    <source>
        <strain evidence="2 4">NCTC11188</strain>
    </source>
</reference>
<feature type="chain" id="PRO_5016780847" description="Lipoprotein" evidence="1">
    <location>
        <begin position="25"/>
        <end position="72"/>
    </location>
</feature>
<evidence type="ECO:0000256" key="1">
    <source>
        <dbReference type="SAM" id="SignalP"/>
    </source>
</evidence>
<feature type="signal peptide" evidence="1">
    <location>
        <begin position="1"/>
        <end position="24"/>
    </location>
</feature>
<evidence type="ECO:0008006" key="6">
    <source>
        <dbReference type="Google" id="ProtNLM"/>
    </source>
</evidence>
<evidence type="ECO:0000313" key="3">
    <source>
        <dbReference type="EMBL" id="TDP27540.1"/>
    </source>
</evidence>
<keyword evidence="1" id="KW-0732">Signal</keyword>
<reference evidence="3 5" key="2">
    <citation type="submission" date="2019-03" db="EMBL/GenBank/DDBJ databases">
        <title>Genomic Encyclopedia of Type Strains, Phase IV (KMG-IV): sequencing the most valuable type-strain genomes for metagenomic binning, comparative biology and taxonomic classification.</title>
        <authorList>
            <person name="Goeker M."/>
        </authorList>
    </citation>
    <scope>NUCLEOTIDE SEQUENCE [LARGE SCALE GENOMIC DNA]</scope>
    <source>
        <strain evidence="3 5">DSM 17481</strain>
    </source>
</reference>
<dbReference type="PROSITE" id="PS51257">
    <property type="entry name" value="PROKAR_LIPOPROTEIN"/>
    <property type="match status" value="1"/>
</dbReference>
<dbReference type="EMBL" id="UGSQ01000003">
    <property type="protein sequence ID" value="SUB27813.1"/>
    <property type="molecule type" value="Genomic_DNA"/>
</dbReference>
<gene>
    <name evidence="3" type="ORF">EV689_11160</name>
    <name evidence="2" type="ORF">NCTC11188_01894</name>
</gene>
<protein>
    <recommendedName>
        <fullName evidence="6">Lipoprotein</fullName>
    </recommendedName>
</protein>
<evidence type="ECO:0000313" key="5">
    <source>
        <dbReference type="Proteomes" id="UP000294683"/>
    </source>
</evidence>
<dbReference type="EMBL" id="SNXJ01000011">
    <property type="protein sequence ID" value="TDP27540.1"/>
    <property type="molecule type" value="Genomic_DNA"/>
</dbReference>
<evidence type="ECO:0000313" key="2">
    <source>
        <dbReference type="EMBL" id="SUB27813.1"/>
    </source>
</evidence>
<proteinExistence type="predicted"/>
<keyword evidence="5" id="KW-1185">Reference proteome</keyword>